<protein>
    <recommendedName>
        <fullName evidence="2">SNF2 N-terminal domain-containing protein</fullName>
    </recommendedName>
</protein>
<dbReference type="EMBL" id="BARS01028435">
    <property type="protein sequence ID" value="GAG08473.1"/>
    <property type="molecule type" value="Genomic_DNA"/>
</dbReference>
<dbReference type="Gene3D" id="3.40.50.10810">
    <property type="entry name" value="Tandem AAA-ATPase domain"/>
    <property type="match status" value="1"/>
</dbReference>
<dbReference type="SUPFAM" id="SSF52540">
    <property type="entry name" value="P-loop containing nucleoside triphosphate hydrolases"/>
    <property type="match status" value="1"/>
</dbReference>
<accession>X0V7N8</accession>
<feature type="non-terminal residue" evidence="1">
    <location>
        <position position="1"/>
    </location>
</feature>
<feature type="non-terminal residue" evidence="1">
    <location>
        <position position="264"/>
    </location>
</feature>
<organism evidence="1">
    <name type="scientific">marine sediment metagenome</name>
    <dbReference type="NCBI Taxonomy" id="412755"/>
    <lineage>
        <taxon>unclassified sequences</taxon>
        <taxon>metagenomes</taxon>
        <taxon>ecological metagenomes</taxon>
    </lineage>
</organism>
<dbReference type="InterPro" id="IPR038718">
    <property type="entry name" value="SNF2-like_sf"/>
</dbReference>
<evidence type="ECO:0008006" key="2">
    <source>
        <dbReference type="Google" id="ProtNLM"/>
    </source>
</evidence>
<gene>
    <name evidence="1" type="ORF">S01H1_44575</name>
</gene>
<name>X0V7N8_9ZZZZ</name>
<proteinExistence type="predicted"/>
<sequence>GAEMGIRKFLASRVSPIAGPQVHLAFEHRSGRVPLVISVLDTLSAGMTERAELLESHRPSHDYMIVCMQEWDRQRTLRVVELLVPEVDSLTCSFPLEGPVVSEAQHLALEVPAVREHEVPSVVTEVSEDLLITLGEGLRVEGKHYKANIESLLGEPPEPVQHDHRAYREKQKAGVLGNLTERETVTIWDMIFPILQAPLDITSPGFALPDELRPYQRRGVEFLHDSPEGGALLADDMGTGKTVITTVALKLLFQTGRVRKALVL</sequence>
<dbReference type="InterPro" id="IPR027417">
    <property type="entry name" value="P-loop_NTPase"/>
</dbReference>
<evidence type="ECO:0000313" key="1">
    <source>
        <dbReference type="EMBL" id="GAG08473.1"/>
    </source>
</evidence>
<comment type="caution">
    <text evidence="1">The sequence shown here is derived from an EMBL/GenBank/DDBJ whole genome shotgun (WGS) entry which is preliminary data.</text>
</comment>
<dbReference type="AlphaFoldDB" id="X0V7N8"/>
<reference evidence="1" key="1">
    <citation type="journal article" date="2014" name="Front. Microbiol.">
        <title>High frequency of phylogenetically diverse reductive dehalogenase-homologous genes in deep subseafloor sedimentary metagenomes.</title>
        <authorList>
            <person name="Kawai M."/>
            <person name="Futagami T."/>
            <person name="Toyoda A."/>
            <person name="Takaki Y."/>
            <person name="Nishi S."/>
            <person name="Hori S."/>
            <person name="Arai W."/>
            <person name="Tsubouchi T."/>
            <person name="Morono Y."/>
            <person name="Uchiyama I."/>
            <person name="Ito T."/>
            <person name="Fujiyama A."/>
            <person name="Inagaki F."/>
            <person name="Takami H."/>
        </authorList>
    </citation>
    <scope>NUCLEOTIDE SEQUENCE</scope>
    <source>
        <strain evidence="1">Expedition CK06-06</strain>
    </source>
</reference>